<accession>A0A1B0GPJ7</accession>
<evidence type="ECO:0000256" key="11">
    <source>
        <dbReference type="RuleBase" id="RU362091"/>
    </source>
</evidence>
<protein>
    <recommendedName>
        <fullName evidence="14">Sodium/solute symporter</fullName>
    </recommendedName>
</protein>
<evidence type="ECO:0000256" key="9">
    <source>
        <dbReference type="ARBA" id="ARBA00023136"/>
    </source>
</evidence>
<evidence type="ECO:0000256" key="4">
    <source>
        <dbReference type="ARBA" id="ARBA00022475"/>
    </source>
</evidence>
<keyword evidence="3" id="KW-0813">Transport</keyword>
<evidence type="ECO:0000256" key="5">
    <source>
        <dbReference type="ARBA" id="ARBA00022692"/>
    </source>
</evidence>
<dbReference type="InterPro" id="IPR051163">
    <property type="entry name" value="Sodium:Solute_Symporter_SSF"/>
</dbReference>
<dbReference type="InterPro" id="IPR038377">
    <property type="entry name" value="Na/Glc_symporter_sf"/>
</dbReference>
<evidence type="ECO:0000256" key="1">
    <source>
        <dbReference type="ARBA" id="ARBA00004651"/>
    </source>
</evidence>
<dbReference type="AlphaFoldDB" id="A0A1B0GPJ7"/>
<dbReference type="GO" id="GO:0005886">
    <property type="term" value="C:plasma membrane"/>
    <property type="evidence" value="ECO:0007669"/>
    <property type="project" value="UniProtKB-SubCell"/>
</dbReference>
<dbReference type="PANTHER" id="PTHR42985:SF21">
    <property type="entry name" value="SODIUM-DEPENDENT MULTIVITAMIN TRANSPORTER-LIKE PROTEIN"/>
    <property type="match status" value="1"/>
</dbReference>
<evidence type="ECO:0000256" key="2">
    <source>
        <dbReference type="ARBA" id="ARBA00006434"/>
    </source>
</evidence>
<keyword evidence="8" id="KW-0406">Ion transport</keyword>
<sequence length="465" mass="51828">MFSSAEFHFSLLDYFFFVLVFVVSVAIGIYYSIKAKRHGSNIEDYLLGGRNMQVLPISFSLASTAISGSTMLGQSSEIYAYGVHSWIFLLLGVFRLLMVQFIFLPVFYELQLVSSFTYLERRFDHTVKVFAGVVFILSGFLYVPLTIYVPSLAFQEVTGVNLYVIVVIVMGLCVWYTAIGGIKAVVWTDMFQLILMVASALVILGVGWYNVGGLENVWQAMDRGGRLIFFKLDLDLEARGTLWAYMFSIMFASAYGLGLTQSCIQRYTSVPTIRKAKYCIWIQFFLINALIGIEIIIGAVMYTAYEDCDPYSIGLVRKVDQLLAFFVQERASLFPGFNGIFIAGVVSAGLSSTSSYLNTMSGTIYNDFLAKKFKHASDEKANNIMKLIVVILGAISVLLILIVERMGTVLTITFQSIGIATVTIMGLFILGMLFPQVNSKNVHCRLNPETPDEGIAKKAQTRTKI</sequence>
<dbReference type="PANTHER" id="PTHR42985">
    <property type="entry name" value="SODIUM-COUPLED MONOCARBOXYLATE TRANSPORTER"/>
    <property type="match status" value="1"/>
</dbReference>
<evidence type="ECO:0000313" key="12">
    <source>
        <dbReference type="EnsemblMetazoa" id="PPAI007185-PA"/>
    </source>
</evidence>
<keyword evidence="6" id="KW-1133">Transmembrane helix</keyword>
<dbReference type="EMBL" id="AJVK01005927">
    <property type="status" value="NOT_ANNOTATED_CDS"/>
    <property type="molecule type" value="Genomic_DNA"/>
</dbReference>
<dbReference type="NCBIfam" id="TIGR00813">
    <property type="entry name" value="sss"/>
    <property type="match status" value="1"/>
</dbReference>
<dbReference type="VEuPathDB" id="VectorBase:PPAI007185"/>
<evidence type="ECO:0000256" key="6">
    <source>
        <dbReference type="ARBA" id="ARBA00022989"/>
    </source>
</evidence>
<dbReference type="Proteomes" id="UP000092462">
    <property type="component" value="Unassembled WGS sequence"/>
</dbReference>
<keyword evidence="7" id="KW-0915">Sodium</keyword>
<dbReference type="VEuPathDB" id="VectorBase:PPAPM1_005849"/>
<comment type="subcellular location">
    <subcellularLocation>
        <location evidence="1">Cell membrane</location>
        <topology evidence="1">Multi-pass membrane protein</topology>
    </subcellularLocation>
</comment>
<keyword evidence="13" id="KW-1185">Reference proteome</keyword>
<organism evidence="12 13">
    <name type="scientific">Phlebotomus papatasi</name>
    <name type="common">Sandfly</name>
    <dbReference type="NCBI Taxonomy" id="29031"/>
    <lineage>
        <taxon>Eukaryota</taxon>
        <taxon>Metazoa</taxon>
        <taxon>Ecdysozoa</taxon>
        <taxon>Arthropoda</taxon>
        <taxon>Hexapoda</taxon>
        <taxon>Insecta</taxon>
        <taxon>Pterygota</taxon>
        <taxon>Neoptera</taxon>
        <taxon>Endopterygota</taxon>
        <taxon>Diptera</taxon>
        <taxon>Nematocera</taxon>
        <taxon>Psychodoidea</taxon>
        <taxon>Psychodidae</taxon>
        <taxon>Phlebotomus</taxon>
        <taxon>Phlebotomus</taxon>
    </lineage>
</organism>
<evidence type="ECO:0000256" key="10">
    <source>
        <dbReference type="ARBA" id="ARBA00023201"/>
    </source>
</evidence>
<evidence type="ECO:0008006" key="14">
    <source>
        <dbReference type="Google" id="ProtNLM"/>
    </source>
</evidence>
<keyword evidence="9" id="KW-0472">Membrane</keyword>
<keyword evidence="4" id="KW-1003">Cell membrane</keyword>
<dbReference type="GO" id="GO:0015293">
    <property type="term" value="F:symporter activity"/>
    <property type="evidence" value="ECO:0007669"/>
    <property type="project" value="TreeGrafter"/>
</dbReference>
<dbReference type="Gene3D" id="1.20.1730.10">
    <property type="entry name" value="Sodium/glucose cotransporter"/>
    <property type="match status" value="1"/>
</dbReference>
<evidence type="ECO:0000256" key="8">
    <source>
        <dbReference type="ARBA" id="ARBA00023065"/>
    </source>
</evidence>
<reference evidence="12" key="1">
    <citation type="submission" date="2022-08" db="UniProtKB">
        <authorList>
            <consortium name="EnsemblMetazoa"/>
        </authorList>
    </citation>
    <scope>IDENTIFICATION</scope>
    <source>
        <strain evidence="12">Israel</strain>
    </source>
</reference>
<dbReference type="InterPro" id="IPR001734">
    <property type="entry name" value="Na/solute_symporter"/>
</dbReference>
<evidence type="ECO:0000256" key="7">
    <source>
        <dbReference type="ARBA" id="ARBA00023053"/>
    </source>
</evidence>
<comment type="similarity">
    <text evidence="2 11">Belongs to the sodium:solute symporter (SSF) (TC 2.A.21) family.</text>
</comment>
<keyword evidence="5" id="KW-0812">Transmembrane</keyword>
<dbReference type="EMBL" id="AJVK01005928">
    <property type="status" value="NOT_ANNOTATED_CDS"/>
    <property type="molecule type" value="Genomic_DNA"/>
</dbReference>
<name>A0A1B0GPJ7_PHLPP</name>
<dbReference type="Pfam" id="PF00474">
    <property type="entry name" value="SSF"/>
    <property type="match status" value="1"/>
</dbReference>
<dbReference type="EMBL" id="AJVK01005926">
    <property type="status" value="NOT_ANNOTATED_CDS"/>
    <property type="molecule type" value="Genomic_DNA"/>
</dbReference>
<dbReference type="PROSITE" id="PS50283">
    <property type="entry name" value="NA_SOLUT_SYMP_3"/>
    <property type="match status" value="1"/>
</dbReference>
<dbReference type="EnsemblMetazoa" id="PPAI007185-RA">
    <property type="protein sequence ID" value="PPAI007185-PA"/>
    <property type="gene ID" value="PPAI007185"/>
</dbReference>
<dbReference type="GO" id="GO:0006814">
    <property type="term" value="P:sodium ion transport"/>
    <property type="evidence" value="ECO:0007669"/>
    <property type="project" value="UniProtKB-KW"/>
</dbReference>
<evidence type="ECO:0000313" key="13">
    <source>
        <dbReference type="Proteomes" id="UP000092462"/>
    </source>
</evidence>
<keyword evidence="10" id="KW-0739">Sodium transport</keyword>
<proteinExistence type="inferred from homology"/>
<evidence type="ECO:0000256" key="3">
    <source>
        <dbReference type="ARBA" id="ARBA00022448"/>
    </source>
</evidence>